<name>A0AAW8R4P3_9ALTE</name>
<accession>A0AAW8R4P3</accession>
<keyword evidence="1" id="KW-0472">Membrane</keyword>
<proteinExistence type="predicted"/>
<organism evidence="2 3">
    <name type="scientific">Brumicola blandensis</name>
    <dbReference type="NCBI Taxonomy" id="3075611"/>
    <lineage>
        <taxon>Bacteria</taxon>
        <taxon>Pseudomonadati</taxon>
        <taxon>Pseudomonadota</taxon>
        <taxon>Gammaproteobacteria</taxon>
        <taxon>Alteromonadales</taxon>
        <taxon>Alteromonadaceae</taxon>
        <taxon>Brumicola</taxon>
    </lineage>
</organism>
<keyword evidence="1" id="KW-0812">Transmembrane</keyword>
<evidence type="ECO:0000313" key="2">
    <source>
        <dbReference type="EMBL" id="MDT0584373.1"/>
    </source>
</evidence>
<dbReference type="EMBL" id="JAVRIE010000020">
    <property type="protein sequence ID" value="MDT0584373.1"/>
    <property type="molecule type" value="Genomic_DNA"/>
</dbReference>
<feature type="non-terminal residue" evidence="2">
    <location>
        <position position="1"/>
    </location>
</feature>
<sequence length="127" mass="13950">CVMNNYTSYAFISVLLGLIMFFAYQSFAPNDKGIDVLRPSKTPSIICIFDDCGIHHVSIEKSGLINFNSQYISAEELGSHLAADHEGCELMSVSISAPADFDSGKVIEITDILKKDSENVSIVWLVK</sequence>
<evidence type="ECO:0000313" key="3">
    <source>
        <dbReference type="Proteomes" id="UP001249020"/>
    </source>
</evidence>
<feature type="transmembrane region" description="Helical" evidence="1">
    <location>
        <begin position="6"/>
        <end position="24"/>
    </location>
</feature>
<protein>
    <submittedName>
        <fullName evidence="2">Uncharacterized protein</fullName>
    </submittedName>
</protein>
<gene>
    <name evidence="2" type="ORF">RM544_17655</name>
</gene>
<keyword evidence="3" id="KW-1185">Reference proteome</keyword>
<dbReference type="AlphaFoldDB" id="A0AAW8R4P3"/>
<reference evidence="2 3" key="1">
    <citation type="submission" date="2023-09" db="EMBL/GenBank/DDBJ databases">
        <authorList>
            <person name="Rey-Velasco X."/>
        </authorList>
    </citation>
    <scope>NUCLEOTIDE SEQUENCE [LARGE SCALE GENOMIC DNA]</scope>
    <source>
        <strain evidence="2 3">W409</strain>
    </source>
</reference>
<dbReference type="Gene3D" id="3.30.420.270">
    <property type="match status" value="1"/>
</dbReference>
<evidence type="ECO:0000256" key="1">
    <source>
        <dbReference type="SAM" id="Phobius"/>
    </source>
</evidence>
<keyword evidence="1" id="KW-1133">Transmembrane helix</keyword>
<dbReference type="RefSeq" id="WP_311363144.1">
    <property type="nucleotide sequence ID" value="NZ_JAVRIE010000020.1"/>
</dbReference>
<comment type="caution">
    <text evidence="2">The sequence shown here is derived from an EMBL/GenBank/DDBJ whole genome shotgun (WGS) entry which is preliminary data.</text>
</comment>
<dbReference type="Proteomes" id="UP001249020">
    <property type="component" value="Unassembled WGS sequence"/>
</dbReference>